<reference evidence="1 2" key="1">
    <citation type="submission" date="2020-07" db="EMBL/GenBank/DDBJ databases">
        <title>Genomic Encyclopedia of Type Strains, Phase IV (KMG-IV): sequencing the most valuable type-strain genomes for metagenomic binning, comparative biology and taxonomic classification.</title>
        <authorList>
            <person name="Goeker M."/>
        </authorList>
    </citation>
    <scope>NUCLEOTIDE SEQUENCE [LARGE SCALE GENOMIC DNA]</scope>
    <source>
        <strain evidence="1 2">DSM 45533</strain>
    </source>
</reference>
<evidence type="ECO:0000313" key="1">
    <source>
        <dbReference type="EMBL" id="MBA2895185.1"/>
    </source>
</evidence>
<dbReference type="RefSeq" id="WP_181613865.1">
    <property type="nucleotide sequence ID" value="NZ_BAABAM010000004.1"/>
</dbReference>
<keyword evidence="2" id="KW-1185">Reference proteome</keyword>
<dbReference type="AlphaFoldDB" id="A0A7W0CQ28"/>
<evidence type="ECO:0000313" key="2">
    <source>
        <dbReference type="Proteomes" id="UP000530928"/>
    </source>
</evidence>
<protein>
    <submittedName>
        <fullName evidence="1">Uncharacterized protein</fullName>
    </submittedName>
</protein>
<comment type="caution">
    <text evidence="1">The sequence shown here is derived from an EMBL/GenBank/DDBJ whole genome shotgun (WGS) entry which is preliminary data.</text>
</comment>
<gene>
    <name evidence="1" type="ORF">HNR30_006557</name>
</gene>
<name>A0A7W0CQ28_9ACTN</name>
<dbReference type="EMBL" id="JACDUR010000006">
    <property type="protein sequence ID" value="MBA2895185.1"/>
    <property type="molecule type" value="Genomic_DNA"/>
</dbReference>
<sequence>MSLLSRAVELKPELIHYATSGRFATELGKVLDRFFADGPPADEAAAFLPVDYFALQHPLPGGDTVVDRFVAEHDDLDEADREMLLGWKDVVEGIFEVTKVEARAVTLFNLVDELTYRAFSNLGKGAFDSLEEGMFVVARLVPLRQDWLISATPAVHGPESGPELKAAAAHAAMANPALVFRNPEALARARELQVEQRRCFVSYFGTDLFVVHGSEVAERLRGYLVYQAERLGGRPPGEVPLPAHVTGAASVALIFDEADGLAYYADFAILEEIFADPRLLMKPRYREVLSGYLRGDAVSPVPLRRLAERDPDKASAVFARLLNRKGFQWERSGEALLRSHKPGYFAAPRLPSVTPLTAVIAEHVAA</sequence>
<organism evidence="1 2">
    <name type="scientific">Nonomuraea soli</name>
    <dbReference type="NCBI Taxonomy" id="1032476"/>
    <lineage>
        <taxon>Bacteria</taxon>
        <taxon>Bacillati</taxon>
        <taxon>Actinomycetota</taxon>
        <taxon>Actinomycetes</taxon>
        <taxon>Streptosporangiales</taxon>
        <taxon>Streptosporangiaceae</taxon>
        <taxon>Nonomuraea</taxon>
    </lineage>
</organism>
<proteinExistence type="predicted"/>
<accession>A0A7W0CQ28</accession>
<dbReference type="Proteomes" id="UP000530928">
    <property type="component" value="Unassembled WGS sequence"/>
</dbReference>